<evidence type="ECO:0000313" key="2">
    <source>
        <dbReference type="Proteomes" id="UP001516023"/>
    </source>
</evidence>
<dbReference type="AlphaFoldDB" id="A0ABD3NJD2"/>
<gene>
    <name evidence="1" type="ORF">HJC23_009670</name>
</gene>
<protein>
    <submittedName>
        <fullName evidence="1">Uncharacterized protein</fullName>
    </submittedName>
</protein>
<dbReference type="EMBL" id="JABMIG020000516">
    <property type="protein sequence ID" value="KAL3776044.1"/>
    <property type="molecule type" value="Genomic_DNA"/>
</dbReference>
<accession>A0ABD3NJD2</accession>
<sequence>MNSLDIAFQMRHISLDSCCDGISSPPHQLDCSGFDKLNCMTSLNSCETASSQHETSSSASFTKGWGRALSRSQCVTNLSSLGRAASEETMVPRSLYKPNKCEHSAPKDEAGSWGYFVDSVK</sequence>
<organism evidence="1 2">
    <name type="scientific">Cyclotella cryptica</name>
    <dbReference type="NCBI Taxonomy" id="29204"/>
    <lineage>
        <taxon>Eukaryota</taxon>
        <taxon>Sar</taxon>
        <taxon>Stramenopiles</taxon>
        <taxon>Ochrophyta</taxon>
        <taxon>Bacillariophyta</taxon>
        <taxon>Coscinodiscophyceae</taxon>
        <taxon>Thalassiosirophycidae</taxon>
        <taxon>Stephanodiscales</taxon>
        <taxon>Stephanodiscaceae</taxon>
        <taxon>Cyclotella</taxon>
    </lineage>
</organism>
<proteinExistence type="predicted"/>
<dbReference type="Proteomes" id="UP001516023">
    <property type="component" value="Unassembled WGS sequence"/>
</dbReference>
<comment type="caution">
    <text evidence="1">The sequence shown here is derived from an EMBL/GenBank/DDBJ whole genome shotgun (WGS) entry which is preliminary data.</text>
</comment>
<keyword evidence="2" id="KW-1185">Reference proteome</keyword>
<evidence type="ECO:0000313" key="1">
    <source>
        <dbReference type="EMBL" id="KAL3776044.1"/>
    </source>
</evidence>
<reference evidence="1 2" key="1">
    <citation type="journal article" date="2020" name="G3 (Bethesda)">
        <title>Improved Reference Genome for Cyclotella cryptica CCMP332, a Model for Cell Wall Morphogenesis, Salinity Adaptation, and Lipid Production in Diatoms (Bacillariophyta).</title>
        <authorList>
            <person name="Roberts W.R."/>
            <person name="Downey K.M."/>
            <person name="Ruck E.C."/>
            <person name="Traller J.C."/>
            <person name="Alverson A.J."/>
        </authorList>
    </citation>
    <scope>NUCLEOTIDE SEQUENCE [LARGE SCALE GENOMIC DNA]</scope>
    <source>
        <strain evidence="1 2">CCMP332</strain>
    </source>
</reference>
<name>A0ABD3NJD2_9STRA</name>